<dbReference type="NCBIfam" id="TIGR03924">
    <property type="entry name" value="T7SS_EccC_a"/>
    <property type="match status" value="1"/>
</dbReference>
<evidence type="ECO:0000256" key="5">
    <source>
        <dbReference type="ARBA" id="ARBA00022741"/>
    </source>
</evidence>
<dbReference type="InterPro" id="IPR023836">
    <property type="entry name" value="EccCa-like_Actinobacteria"/>
</dbReference>
<dbReference type="InterPro" id="IPR002543">
    <property type="entry name" value="FtsK_dom"/>
</dbReference>
<evidence type="ECO:0000256" key="4">
    <source>
        <dbReference type="ARBA" id="ARBA00022737"/>
    </source>
</evidence>
<dbReference type="PANTHER" id="PTHR22683:SF1">
    <property type="entry name" value="TYPE VII SECRETION SYSTEM PROTEIN ESSC"/>
    <property type="match status" value="1"/>
</dbReference>
<dbReference type="InterPro" id="IPR001763">
    <property type="entry name" value="Rhodanese-like_dom"/>
</dbReference>
<dbReference type="GO" id="GO:0005886">
    <property type="term" value="C:plasma membrane"/>
    <property type="evidence" value="ECO:0007669"/>
    <property type="project" value="UniProtKB-SubCell"/>
</dbReference>
<feature type="region of interest" description="Disordered" evidence="10">
    <location>
        <begin position="732"/>
        <end position="753"/>
    </location>
</feature>
<feature type="binding site" evidence="9">
    <location>
        <begin position="1131"/>
        <end position="1138"/>
    </location>
    <ligand>
        <name>ATP</name>
        <dbReference type="ChEBI" id="CHEBI:30616"/>
    </ligand>
</feature>
<dbReference type="EMBL" id="LVZK01000001">
    <property type="protein sequence ID" value="OAP87034.1"/>
    <property type="molecule type" value="Genomic_DNA"/>
</dbReference>
<keyword evidence="6 9" id="KW-0067">ATP-binding</keyword>
<dbReference type="PROSITE" id="PS50206">
    <property type="entry name" value="RHODANESE_3"/>
    <property type="match status" value="1"/>
</dbReference>
<comment type="caution">
    <text evidence="14">The sequence shown here is derived from an EMBL/GenBank/DDBJ whole genome shotgun (WGS) entry which is preliminary data.</text>
</comment>
<reference evidence="14 15" key="1">
    <citation type="submission" date="2016-04" db="EMBL/GenBank/DDBJ databases">
        <title>Peptidophaga gingivicola gen. nov., sp. nov., isolated from human subgingival plaque.</title>
        <authorList>
            <person name="Beall C.J."/>
            <person name="Mokrzan E.M."/>
            <person name="Griffen A.L."/>
            <person name="Leys E.J."/>
        </authorList>
    </citation>
    <scope>NUCLEOTIDE SEQUENCE [LARGE SCALE GENOMIC DNA]</scope>
    <source>
        <strain evidence="14 15">BA112</strain>
    </source>
</reference>
<evidence type="ECO:0000313" key="14">
    <source>
        <dbReference type="EMBL" id="OAP87034.1"/>
    </source>
</evidence>
<evidence type="ECO:0000259" key="12">
    <source>
        <dbReference type="PROSITE" id="PS50206"/>
    </source>
</evidence>
<dbReference type="GO" id="GO:0003677">
    <property type="term" value="F:DNA binding"/>
    <property type="evidence" value="ECO:0007669"/>
    <property type="project" value="InterPro"/>
</dbReference>
<dbReference type="InterPro" id="IPR023837">
    <property type="entry name" value="EccCb-like_Actinobacteria"/>
</dbReference>
<keyword evidence="2" id="KW-1003">Cell membrane</keyword>
<dbReference type="InterPro" id="IPR003593">
    <property type="entry name" value="AAA+_ATPase"/>
</dbReference>
<keyword evidence="7 11" id="KW-1133">Transmembrane helix</keyword>
<evidence type="ECO:0000256" key="9">
    <source>
        <dbReference type="PROSITE-ProRule" id="PRU00289"/>
    </source>
</evidence>
<evidence type="ECO:0000256" key="2">
    <source>
        <dbReference type="ARBA" id="ARBA00022475"/>
    </source>
</evidence>
<feature type="compositionally biased region" description="Acidic residues" evidence="10">
    <location>
        <begin position="732"/>
        <end position="747"/>
    </location>
</feature>
<protein>
    <submittedName>
        <fullName evidence="14">Type VII secretion protein EccC</fullName>
    </submittedName>
</protein>
<dbReference type="InterPro" id="IPR027417">
    <property type="entry name" value="P-loop_NTPase"/>
</dbReference>
<dbReference type="SMART" id="SM00382">
    <property type="entry name" value="AAA"/>
    <property type="match status" value="3"/>
</dbReference>
<evidence type="ECO:0000256" key="3">
    <source>
        <dbReference type="ARBA" id="ARBA00022692"/>
    </source>
</evidence>
<gene>
    <name evidence="14" type="ORF">A4H34_01365</name>
</gene>
<feature type="domain" description="FtsK" evidence="13">
    <location>
        <begin position="828"/>
        <end position="1018"/>
    </location>
</feature>
<feature type="binding site" evidence="9">
    <location>
        <begin position="846"/>
        <end position="853"/>
    </location>
    <ligand>
        <name>ATP</name>
        <dbReference type="ChEBI" id="CHEBI:30616"/>
    </ligand>
</feature>
<evidence type="ECO:0000256" key="10">
    <source>
        <dbReference type="SAM" id="MobiDB-lite"/>
    </source>
</evidence>
<keyword evidence="15" id="KW-1185">Reference proteome</keyword>
<proteinExistence type="predicted"/>
<dbReference type="STRING" id="1823756.A4H34_01365"/>
<feature type="domain" description="FtsK" evidence="13">
    <location>
        <begin position="1114"/>
        <end position="1298"/>
    </location>
</feature>
<feature type="domain" description="FtsK" evidence="13">
    <location>
        <begin position="456"/>
        <end position="657"/>
    </location>
</feature>
<dbReference type="SUPFAM" id="SSF52540">
    <property type="entry name" value="P-loop containing nucleoside triphosphate hydrolases"/>
    <property type="match status" value="3"/>
</dbReference>
<organism evidence="14 15">
    <name type="scientific">Peptidiphaga gingivicola</name>
    <dbReference type="NCBI Taxonomy" id="2741497"/>
    <lineage>
        <taxon>Bacteria</taxon>
        <taxon>Bacillati</taxon>
        <taxon>Actinomycetota</taxon>
        <taxon>Actinomycetes</taxon>
        <taxon>Actinomycetales</taxon>
        <taxon>Actinomycetaceae</taxon>
        <taxon>Peptidiphaga</taxon>
    </lineage>
</organism>
<feature type="domain" description="Rhodanese" evidence="12">
    <location>
        <begin position="927"/>
        <end position="969"/>
    </location>
</feature>
<dbReference type="Pfam" id="PF01580">
    <property type="entry name" value="FtsK_SpoIIIE"/>
    <property type="match status" value="2"/>
</dbReference>
<evidence type="ECO:0000256" key="11">
    <source>
        <dbReference type="SAM" id="Phobius"/>
    </source>
</evidence>
<dbReference type="NCBIfam" id="TIGR03925">
    <property type="entry name" value="T7SS_EccC_b"/>
    <property type="match status" value="1"/>
</dbReference>
<feature type="transmembrane region" description="Helical" evidence="11">
    <location>
        <begin position="62"/>
        <end position="81"/>
    </location>
</feature>
<evidence type="ECO:0000256" key="8">
    <source>
        <dbReference type="ARBA" id="ARBA00023136"/>
    </source>
</evidence>
<dbReference type="PANTHER" id="PTHR22683">
    <property type="entry name" value="SPORULATION PROTEIN RELATED"/>
    <property type="match status" value="1"/>
</dbReference>
<feature type="transmembrane region" description="Helical" evidence="11">
    <location>
        <begin position="30"/>
        <end position="50"/>
    </location>
</feature>
<keyword evidence="8 11" id="KW-0472">Membrane</keyword>
<dbReference type="GO" id="GO:0005524">
    <property type="term" value="F:ATP binding"/>
    <property type="evidence" value="ECO:0007669"/>
    <property type="project" value="UniProtKB-UniRule"/>
</dbReference>
<keyword evidence="4" id="KW-0677">Repeat</keyword>
<evidence type="ECO:0000259" key="13">
    <source>
        <dbReference type="PROSITE" id="PS50901"/>
    </source>
</evidence>
<accession>A0A179B7N8</accession>
<comment type="subcellular location">
    <subcellularLocation>
        <location evidence="1">Cell membrane</location>
        <topology evidence="1">Multi-pass membrane protein</topology>
    </subcellularLocation>
</comment>
<dbReference type="Gene3D" id="3.40.50.300">
    <property type="entry name" value="P-loop containing nucleotide triphosphate hydrolases"/>
    <property type="match status" value="3"/>
</dbReference>
<name>A0A179B7N8_9ACTO</name>
<sequence>MATTKRQAPKAPPQEVVELKAPPEIQRSEGLTGALAMILPMFGSMGMMVVMAMSGNRSPRMILMSGLFVVAMLCVAFLNIYRNRVQFRNSVTGSRREYLAYLAKTRQNARKAEDMQREFAQWFLPHPGDLPVILEEGTRVGEREPADEEFLLSRVGAANQPFTLDYTKAEASAVAEADPVAESALVQFEGLYKGLDELPLGVNLSTIARLQIIGNSPAKARAVARSVLVQIATFTKASDVRIAVLTSTDHWDEWDWIKWLPHAGSDRIFDSIGPARMIDVDPTNIMDLLPDGIADRPRFVSDQNGTELPHLVIVNDGVSIPPDHPIITEDGVLGVTVVEIPANWESLTDANTVRVQLGEGDNLELLQIGFEPVSGRSHGLSVVQAEAAARRLATQALIQTDAAASGSAVDAPGEASAELVDLLGLGDVRDLDTDIAWRPRLERDRLRVPIGLTPEHKTVYLDIKESALNGMGPHGLIIGATGSGKSEVLRTLVLALAMAHSSEELNFVLIDFKGGATFAGMAKMPHVSAIITNLGEDLTLVDRMEDALRGEMNRRQELLRAAGNFKNIHDYERARKNGRTELVPLPALLVVADEFSELLAEKPDFVDMFNQIGRLGRSLGVHLLLSSQRLEEGRLRGLQEHLSYRIGLRTFSAQESRGVIGGSEAYELPAIPGVGYLKPDASSGLIRFRSSYVSGPPPRRTELSAALGSGEAQEVEILDFTAKPLRLETEQVEEVEEDSGSEEDELGDSGIPGVPNTTFDIAVARMAGKGPDAHQVWLPPLNVPATLDSLMPDLRVSPVLGLHSPKWRGAGQFTIPVGDVDRPLEQRRDILTLDLSGAGGHLAIIGGPQSGKSTFARTVVGALALTHTPIEIQVYAMDFGGGTFAGMRDLAHMSGVALRSDETRVRRMFAEIKSIVDDRERYFAAQGIESMAAYRRMRAEGKADDGYGDIFLVVDGWQALRSDFDELEMRLQDLIPRGLNFGMHVIATALRWMNFRTAVKDMFGSRIELRLGDALDSEIDRKLSRNVPTGAPGRGLEPSKHHILGALPRVDADHNPESLSEGVTDLVENVNKLWTGPRGPKLRVLPDKVSIEQVRRRVSKDDRRVLLGLGESRLEPFGIDFDANSHFFFFGDQKSGKTATLRLICSEIARLYTPQQAQIFAVDYRGSLLGELPEGYVGRHLRNAAEATEQLNGLAQFLATRVPGSDVTAKQLRERSWWKGPEAWVVVDDYDLVDNSQGNPVRALVPMMAQARDVGLHIIVARRMGGASRAMYGSPVIQAMNDLASPAMLLPGNPEEGTVLGRIRPQEGMPGRGQFRSREVNRELIQVAWLDSAVSFD</sequence>
<evidence type="ECO:0000256" key="7">
    <source>
        <dbReference type="ARBA" id="ARBA00022989"/>
    </source>
</evidence>
<evidence type="ECO:0000256" key="6">
    <source>
        <dbReference type="ARBA" id="ARBA00022840"/>
    </source>
</evidence>
<evidence type="ECO:0000313" key="15">
    <source>
        <dbReference type="Proteomes" id="UP000078368"/>
    </source>
</evidence>
<keyword evidence="3 11" id="KW-0812">Transmembrane</keyword>
<evidence type="ECO:0000256" key="1">
    <source>
        <dbReference type="ARBA" id="ARBA00004651"/>
    </source>
</evidence>
<keyword evidence="5 9" id="KW-0547">Nucleotide-binding</keyword>
<dbReference type="PROSITE" id="PS50901">
    <property type="entry name" value="FTSK"/>
    <property type="match status" value="3"/>
</dbReference>
<dbReference type="RefSeq" id="WP_064231636.1">
    <property type="nucleotide sequence ID" value="NZ_LVZK01000001.1"/>
</dbReference>
<dbReference type="Proteomes" id="UP000078368">
    <property type="component" value="Unassembled WGS sequence"/>
</dbReference>
<dbReference type="InterPro" id="IPR050206">
    <property type="entry name" value="FtsK/SpoIIIE/SftA"/>
</dbReference>
<feature type="binding site" evidence="9">
    <location>
        <begin position="479"/>
        <end position="486"/>
    </location>
    <ligand>
        <name>ATP</name>
        <dbReference type="ChEBI" id="CHEBI:30616"/>
    </ligand>
</feature>